<name>A0ABP6Z481_9ACTN</name>
<evidence type="ECO:0000256" key="1">
    <source>
        <dbReference type="SAM" id="MobiDB-lite"/>
    </source>
</evidence>
<sequence>MTLKTQPMKENLHLTRAQFLVRAAALGLLVTATAPAAASAAPGAGGGAEAAPSGGGGGLGGGAPGSAAGRGSARSAAGGRGLAFKGVAYDVGTGFLGDDSRVRWSRGLMRGEVRAIKERLNANWVSVYGSDVQRLGETAEEALRAGLKVSVQPRAFDQPQEEALEQLRETARVVERLRGKYRQEVILVVGCEFMLFTPGIVPGADFFERVEYLTKGEFDMAELQRKLGVYVAKAVKVARSNFKGRITYGAASDLEEIDWSLFDIVGLDYYSYHADRTGHTKELAPFKRWQKPIMILEFGCCTFTGAPQLGGMGWDIVDFTVDPVQIKPGYYRDEQEQADHLRHMLEVFTEEGFLGAAMYTFISPDAPHRKERKYDEDIAAFSLCKVIRQTSSDPASKYRWEPKKSFHAVSDFYATC</sequence>
<dbReference type="EMBL" id="BAABAA010000020">
    <property type="protein sequence ID" value="GAA3597631.1"/>
    <property type="molecule type" value="Genomic_DNA"/>
</dbReference>
<evidence type="ECO:0008006" key="5">
    <source>
        <dbReference type="Google" id="ProtNLM"/>
    </source>
</evidence>
<evidence type="ECO:0000313" key="4">
    <source>
        <dbReference type="Proteomes" id="UP001501222"/>
    </source>
</evidence>
<feature type="region of interest" description="Disordered" evidence="1">
    <location>
        <begin position="40"/>
        <end position="74"/>
    </location>
</feature>
<keyword evidence="4" id="KW-1185">Reference proteome</keyword>
<dbReference type="PROSITE" id="PS51318">
    <property type="entry name" value="TAT"/>
    <property type="match status" value="1"/>
</dbReference>
<feature type="compositionally biased region" description="Gly residues" evidence="1">
    <location>
        <begin position="43"/>
        <end position="64"/>
    </location>
</feature>
<accession>A0ABP6Z481</accession>
<keyword evidence="2" id="KW-0732">Signal</keyword>
<dbReference type="InterPro" id="IPR017853">
    <property type="entry name" value="GH"/>
</dbReference>
<comment type="caution">
    <text evidence="3">The sequence shown here is derived from an EMBL/GenBank/DDBJ whole genome shotgun (WGS) entry which is preliminary data.</text>
</comment>
<reference evidence="4" key="1">
    <citation type="journal article" date="2019" name="Int. J. Syst. Evol. Microbiol.">
        <title>The Global Catalogue of Microorganisms (GCM) 10K type strain sequencing project: providing services to taxonomists for standard genome sequencing and annotation.</title>
        <authorList>
            <consortium name="The Broad Institute Genomics Platform"/>
            <consortium name="The Broad Institute Genome Sequencing Center for Infectious Disease"/>
            <person name="Wu L."/>
            <person name="Ma J."/>
        </authorList>
    </citation>
    <scope>NUCLEOTIDE SEQUENCE [LARGE SCALE GENOMIC DNA]</scope>
    <source>
        <strain evidence="4">JCM 16928</strain>
    </source>
</reference>
<evidence type="ECO:0000256" key="2">
    <source>
        <dbReference type="SAM" id="SignalP"/>
    </source>
</evidence>
<feature type="signal peptide" evidence="2">
    <location>
        <begin position="1"/>
        <end position="40"/>
    </location>
</feature>
<protein>
    <recommendedName>
        <fullName evidence="5">Abortive phage infection protein</fullName>
    </recommendedName>
</protein>
<dbReference type="Gene3D" id="3.20.20.80">
    <property type="entry name" value="Glycosidases"/>
    <property type="match status" value="1"/>
</dbReference>
<dbReference type="InterPro" id="IPR006311">
    <property type="entry name" value="TAT_signal"/>
</dbReference>
<evidence type="ECO:0000313" key="3">
    <source>
        <dbReference type="EMBL" id="GAA3597631.1"/>
    </source>
</evidence>
<dbReference type="Proteomes" id="UP001501222">
    <property type="component" value="Unassembled WGS sequence"/>
</dbReference>
<gene>
    <name evidence="3" type="ORF">GCM10022235_81740</name>
</gene>
<organism evidence="3 4">
    <name type="scientific">Kribbella ginsengisoli</name>
    <dbReference type="NCBI Taxonomy" id="363865"/>
    <lineage>
        <taxon>Bacteria</taxon>
        <taxon>Bacillati</taxon>
        <taxon>Actinomycetota</taxon>
        <taxon>Actinomycetes</taxon>
        <taxon>Propionibacteriales</taxon>
        <taxon>Kribbellaceae</taxon>
        <taxon>Kribbella</taxon>
    </lineage>
</organism>
<dbReference type="SUPFAM" id="SSF51445">
    <property type="entry name" value="(Trans)glycosidases"/>
    <property type="match status" value="1"/>
</dbReference>
<proteinExistence type="predicted"/>
<feature type="compositionally biased region" description="Low complexity" evidence="1">
    <location>
        <begin position="65"/>
        <end position="74"/>
    </location>
</feature>
<feature type="chain" id="PRO_5045202948" description="Abortive phage infection protein" evidence="2">
    <location>
        <begin position="41"/>
        <end position="416"/>
    </location>
</feature>